<evidence type="ECO:0000259" key="8">
    <source>
        <dbReference type="Pfam" id="PF13567"/>
    </source>
</evidence>
<dbReference type="PANTHER" id="PTHR30619">
    <property type="entry name" value="DNA INTERNALIZATION/COMPETENCE PROTEIN COMEC/REC2"/>
    <property type="match status" value="1"/>
</dbReference>
<dbReference type="Pfam" id="PF13567">
    <property type="entry name" value="DUF4131"/>
    <property type="match status" value="1"/>
</dbReference>
<evidence type="ECO:0000256" key="3">
    <source>
        <dbReference type="ARBA" id="ARBA00022692"/>
    </source>
</evidence>
<dbReference type="NCBIfam" id="TIGR00360">
    <property type="entry name" value="ComEC_N-term"/>
    <property type="match status" value="1"/>
</dbReference>
<evidence type="ECO:0000256" key="5">
    <source>
        <dbReference type="ARBA" id="ARBA00023136"/>
    </source>
</evidence>
<evidence type="ECO:0000313" key="9">
    <source>
        <dbReference type="EMBL" id="OHA08233.1"/>
    </source>
</evidence>
<dbReference type="InterPro" id="IPR052159">
    <property type="entry name" value="Competence_DNA_uptake"/>
</dbReference>
<sequence length="512" mass="56884">MTKSQIFFWLLIAFIAGVAAASFLPLGLPILWAVFVFGGAVAVFGIRQAAEREGIIVSGACLIVAAFGMFWFIRAASADLPLENALGKAITVEGVVVTEPRESARSQQLIVQDEATGARALVFARKFPAYRYGDRVRAKGEVRHPENFAEDFDYAAYLAKDDIYYVMSFPELSMLKHGGGRRAYAFLFSVKAQFSRTIERILPEPHAAFLKGLLIGERQSFSEELREELRRTGTTHLVALSGYNITIVGDNLLRLLRFFLMPFAAAFWVATAGIVGFVLLTGAQASVVRAAIMGLLVLVARREGRQYRMQNALAFAAFVMLLENPKILRFDVAFQLSFLATLGLVYGSPLFERWYDRARGRVLILLRDAGVLREHRGEREHRRRRSIVRETLTTTFGAQLFVAPLLVFSFGSISLVSPVANLFVLPMIPYTMFAGFVAALSGLAATAAGGAVGWIAWLLLEYELRIIGAFAAIPHAAIENRAVGFIVVFFLYSALAFWLWQRWRKARSTVRV</sequence>
<dbReference type="GO" id="GO:0005886">
    <property type="term" value="C:plasma membrane"/>
    <property type="evidence" value="ECO:0007669"/>
    <property type="project" value="UniProtKB-SubCell"/>
</dbReference>
<comment type="caution">
    <text evidence="9">The sequence shown here is derived from an EMBL/GenBank/DDBJ whole genome shotgun (WGS) entry which is preliminary data.</text>
</comment>
<feature type="domain" description="ComEC/Rec2-related protein" evidence="7">
    <location>
        <begin position="213"/>
        <end position="504"/>
    </location>
</feature>
<reference evidence="9 10" key="1">
    <citation type="journal article" date="2016" name="Nat. Commun.">
        <title>Thousands of microbial genomes shed light on interconnected biogeochemical processes in an aquifer system.</title>
        <authorList>
            <person name="Anantharaman K."/>
            <person name="Brown C.T."/>
            <person name="Hug L.A."/>
            <person name="Sharon I."/>
            <person name="Castelle C.J."/>
            <person name="Probst A.J."/>
            <person name="Thomas B.C."/>
            <person name="Singh A."/>
            <person name="Wilkins M.J."/>
            <person name="Karaoz U."/>
            <person name="Brodie E.L."/>
            <person name="Williams K.H."/>
            <person name="Hubbard S.S."/>
            <person name="Banfield J.F."/>
        </authorList>
    </citation>
    <scope>NUCLEOTIDE SEQUENCE [LARGE SCALE GENOMIC DNA]</scope>
</reference>
<feature type="transmembrane region" description="Helical" evidence="6">
    <location>
        <begin position="334"/>
        <end position="351"/>
    </location>
</feature>
<dbReference type="STRING" id="1802280.A3B37_03305"/>
<evidence type="ECO:0000256" key="6">
    <source>
        <dbReference type="SAM" id="Phobius"/>
    </source>
</evidence>
<proteinExistence type="predicted"/>
<dbReference type="InterPro" id="IPR004477">
    <property type="entry name" value="ComEC_N"/>
</dbReference>
<organism evidence="9 10">
    <name type="scientific">Candidatus Sungbacteria bacterium RIFCSPLOWO2_01_FULL_59_16</name>
    <dbReference type="NCBI Taxonomy" id="1802280"/>
    <lineage>
        <taxon>Bacteria</taxon>
        <taxon>Candidatus Sungiibacteriota</taxon>
    </lineage>
</organism>
<evidence type="ECO:0000256" key="1">
    <source>
        <dbReference type="ARBA" id="ARBA00004651"/>
    </source>
</evidence>
<feature type="transmembrane region" description="Helical" evidence="6">
    <location>
        <begin position="481"/>
        <end position="500"/>
    </location>
</feature>
<feature type="transmembrane region" description="Helical" evidence="6">
    <location>
        <begin position="31"/>
        <end position="49"/>
    </location>
</feature>
<keyword evidence="3 6" id="KW-0812">Transmembrane</keyword>
<dbReference type="EMBL" id="MHQS01000021">
    <property type="protein sequence ID" value="OHA08233.1"/>
    <property type="molecule type" value="Genomic_DNA"/>
</dbReference>
<keyword evidence="5 6" id="KW-0472">Membrane</keyword>
<feature type="transmembrane region" description="Helical" evidence="6">
    <location>
        <begin position="392"/>
        <end position="413"/>
    </location>
</feature>
<dbReference type="PANTHER" id="PTHR30619:SF7">
    <property type="entry name" value="BETA-LACTAMASE DOMAIN PROTEIN"/>
    <property type="match status" value="1"/>
</dbReference>
<evidence type="ECO:0000256" key="4">
    <source>
        <dbReference type="ARBA" id="ARBA00022989"/>
    </source>
</evidence>
<feature type="transmembrane region" description="Helical" evidence="6">
    <location>
        <begin position="258"/>
        <end position="277"/>
    </location>
</feature>
<name>A0A1G2L9B9_9BACT</name>
<dbReference type="Proteomes" id="UP000176705">
    <property type="component" value="Unassembled WGS sequence"/>
</dbReference>
<keyword evidence="2" id="KW-1003">Cell membrane</keyword>
<evidence type="ECO:0000259" key="7">
    <source>
        <dbReference type="Pfam" id="PF03772"/>
    </source>
</evidence>
<accession>A0A1G2L9B9</accession>
<feature type="transmembrane region" description="Helical" evidence="6">
    <location>
        <begin position="6"/>
        <end position="24"/>
    </location>
</feature>
<evidence type="ECO:0000256" key="2">
    <source>
        <dbReference type="ARBA" id="ARBA00022475"/>
    </source>
</evidence>
<evidence type="ECO:0008006" key="11">
    <source>
        <dbReference type="Google" id="ProtNLM"/>
    </source>
</evidence>
<dbReference type="Pfam" id="PF03772">
    <property type="entry name" value="Competence"/>
    <property type="match status" value="1"/>
</dbReference>
<protein>
    <recommendedName>
        <fullName evidence="11">ComEC/Rec2-related protein domain-containing protein</fullName>
    </recommendedName>
</protein>
<gene>
    <name evidence="9" type="ORF">A3B37_03305</name>
</gene>
<feature type="domain" description="DUF4131" evidence="8">
    <location>
        <begin position="27"/>
        <end position="169"/>
    </location>
</feature>
<feature type="transmembrane region" description="Helical" evidence="6">
    <location>
        <begin position="433"/>
        <end position="460"/>
    </location>
</feature>
<dbReference type="InterPro" id="IPR025405">
    <property type="entry name" value="DUF4131"/>
</dbReference>
<feature type="transmembrane region" description="Helical" evidence="6">
    <location>
        <begin position="55"/>
        <end position="73"/>
    </location>
</feature>
<dbReference type="AlphaFoldDB" id="A0A1G2L9B9"/>
<comment type="subcellular location">
    <subcellularLocation>
        <location evidence="1">Cell membrane</location>
        <topology evidence="1">Multi-pass membrane protein</topology>
    </subcellularLocation>
</comment>
<keyword evidence="4 6" id="KW-1133">Transmembrane helix</keyword>
<evidence type="ECO:0000313" key="10">
    <source>
        <dbReference type="Proteomes" id="UP000176705"/>
    </source>
</evidence>